<dbReference type="InterPro" id="IPR002676">
    <property type="entry name" value="RimM_N"/>
</dbReference>
<dbReference type="HAMAP" id="MF_00014">
    <property type="entry name" value="Ribosome_mat_RimM"/>
    <property type="match status" value="1"/>
</dbReference>
<dbReference type="InterPro" id="IPR009000">
    <property type="entry name" value="Transl_B-barrel_sf"/>
</dbReference>
<dbReference type="InterPro" id="IPR011961">
    <property type="entry name" value="RimM"/>
</dbReference>
<gene>
    <name evidence="3" type="ORF">RJ641_001884</name>
</gene>
<dbReference type="InterPro" id="IPR036976">
    <property type="entry name" value="RimM_N_sf"/>
</dbReference>
<evidence type="ECO:0000313" key="3">
    <source>
        <dbReference type="EMBL" id="KAK6932260.1"/>
    </source>
</evidence>
<reference evidence="3 4" key="1">
    <citation type="submission" date="2023-12" db="EMBL/GenBank/DDBJ databases">
        <title>A high-quality genome assembly for Dillenia turbinata (Dilleniales).</title>
        <authorList>
            <person name="Chanderbali A."/>
        </authorList>
    </citation>
    <scope>NUCLEOTIDE SEQUENCE [LARGE SCALE GENOMIC DNA]</scope>
    <source>
        <strain evidence="3">LSX21</strain>
        <tissue evidence="3">Leaf</tissue>
    </source>
</reference>
<dbReference type="PANTHER" id="PTHR11952:SF10">
    <property type="entry name" value="16S RRNA PROCESSING PROTEIN RIMM FAMILY"/>
    <property type="match status" value="1"/>
</dbReference>
<comment type="caution">
    <text evidence="3">The sequence shown here is derived from an EMBL/GenBank/DDBJ whole genome shotgun (WGS) entry which is preliminary data.</text>
</comment>
<protein>
    <submittedName>
        <fullName evidence="3">RimM, N-terminal</fullName>
    </submittedName>
</protein>
<dbReference type="Gene3D" id="2.30.30.240">
    <property type="entry name" value="PRC-barrel domain"/>
    <property type="match status" value="1"/>
</dbReference>
<dbReference type="InterPro" id="IPR039741">
    <property type="entry name" value="UDP-sugar_pyrophosphorylase"/>
</dbReference>
<dbReference type="FunFam" id="2.30.30.240:FF:000002">
    <property type="entry name" value="Ribosome maturation factor rimM"/>
    <property type="match status" value="1"/>
</dbReference>
<dbReference type="Proteomes" id="UP001370490">
    <property type="component" value="Unassembled WGS sequence"/>
</dbReference>
<dbReference type="GO" id="GO:0003977">
    <property type="term" value="F:UDP-N-acetylglucosamine diphosphorylase activity"/>
    <property type="evidence" value="ECO:0007669"/>
    <property type="project" value="TreeGrafter"/>
</dbReference>
<dbReference type="SUPFAM" id="SSF50346">
    <property type="entry name" value="PRC-barrel domain"/>
    <property type="match status" value="1"/>
</dbReference>
<evidence type="ECO:0000259" key="1">
    <source>
        <dbReference type="Pfam" id="PF01782"/>
    </source>
</evidence>
<dbReference type="Gene3D" id="2.40.30.60">
    <property type="entry name" value="RimM"/>
    <property type="match status" value="1"/>
</dbReference>
<feature type="domain" description="Ribosome maturation factor RimM PRC barrel" evidence="2">
    <location>
        <begin position="177"/>
        <end position="262"/>
    </location>
</feature>
<dbReference type="GO" id="GO:0006048">
    <property type="term" value="P:UDP-N-acetylglucosamine biosynthetic process"/>
    <property type="evidence" value="ECO:0007669"/>
    <property type="project" value="TreeGrafter"/>
</dbReference>
<feature type="domain" description="RimM N-terminal" evidence="1">
    <location>
        <begin position="76"/>
        <end position="163"/>
    </location>
</feature>
<dbReference type="Pfam" id="PF01782">
    <property type="entry name" value="RimM"/>
    <property type="match status" value="1"/>
</dbReference>
<accession>A0AAN8VDD0</accession>
<dbReference type="InterPro" id="IPR011033">
    <property type="entry name" value="PRC_barrel-like_sf"/>
</dbReference>
<name>A0AAN8VDD0_9MAGN</name>
<dbReference type="InterPro" id="IPR029044">
    <property type="entry name" value="Nucleotide-diphossugar_trans"/>
</dbReference>
<sequence length="660" mass="74673">MKHLQYSPKLCSSNSLPPYPLLQTSVISTKFTGNQPIQLLKVSPCLQLKPLRVNRCSAATQEIVETTECESGYVETGYISNAHGLQGEVRIKPNTDFPELRFSQPGKRWLRQYVSGRETIQEVELVDGRDHPGQKSWILKFSGIDTVDQARQLVGSTVLVKEEDRPELDEDEFYTRDLVGMRVTLKETGEPVGTVVNVFNSGASDLLHVMLDSSMQVPHKAANPEARASVSNRLVWVPFVEAIVPHVDMNRREMHITPPNGLLELNLRADERSKKERRQLEWKQRKKLQQRLIAAKKKLCEMEQKHVFHGLRFGEKDQRGLLANEIVGVNSKLLQQTLQNIDMPSKRWDFSEFIHTNLSKLQSNTMKLPETCLTSPREEETADTSSTMRQKGLNLLSEGKLAMVFIIDDGKKYDPDLVDSKSAEDSFYSCIETLFTADLKYLKAEDRLSTPLIVICSSGQVPSIEKLFLNHEHFSFDSEKIWYFEEEKLPVVSSSLDEKERHKILMKSPWEILQSPVGTGGAITLLSSGNILDNLSNLGVDYVQICSINQKYIACDSPLLGFVNSCKADVGIQFFRNEKALEENVNAIFSLKFMKTLSKQINKLQFYAMAKAHSHVEYVDKGWIDVTPSSPNSYELHCSIYGSLNCCSLDKVCLVEVTQS</sequence>
<evidence type="ECO:0000259" key="2">
    <source>
        <dbReference type="Pfam" id="PF24986"/>
    </source>
</evidence>
<dbReference type="Gene3D" id="3.90.550.10">
    <property type="entry name" value="Spore Coat Polysaccharide Biosynthesis Protein SpsA, Chain A"/>
    <property type="match status" value="1"/>
</dbReference>
<proteinExistence type="inferred from homology"/>
<dbReference type="GO" id="GO:0005840">
    <property type="term" value="C:ribosome"/>
    <property type="evidence" value="ECO:0007669"/>
    <property type="project" value="InterPro"/>
</dbReference>
<evidence type="ECO:0000313" key="4">
    <source>
        <dbReference type="Proteomes" id="UP001370490"/>
    </source>
</evidence>
<dbReference type="GO" id="GO:0006364">
    <property type="term" value="P:rRNA processing"/>
    <property type="evidence" value="ECO:0007669"/>
    <property type="project" value="InterPro"/>
</dbReference>
<dbReference type="AlphaFoldDB" id="A0AAN8VDD0"/>
<organism evidence="3 4">
    <name type="scientific">Dillenia turbinata</name>
    <dbReference type="NCBI Taxonomy" id="194707"/>
    <lineage>
        <taxon>Eukaryota</taxon>
        <taxon>Viridiplantae</taxon>
        <taxon>Streptophyta</taxon>
        <taxon>Embryophyta</taxon>
        <taxon>Tracheophyta</taxon>
        <taxon>Spermatophyta</taxon>
        <taxon>Magnoliopsida</taxon>
        <taxon>eudicotyledons</taxon>
        <taxon>Gunneridae</taxon>
        <taxon>Pentapetalae</taxon>
        <taxon>Dilleniales</taxon>
        <taxon>Dilleniaceae</taxon>
        <taxon>Dillenia</taxon>
    </lineage>
</organism>
<dbReference type="GO" id="GO:0043022">
    <property type="term" value="F:ribosome binding"/>
    <property type="evidence" value="ECO:0007669"/>
    <property type="project" value="InterPro"/>
</dbReference>
<dbReference type="PANTHER" id="PTHR11952">
    <property type="entry name" value="UDP- GLUCOSE PYROPHOSPHORYLASE"/>
    <property type="match status" value="1"/>
</dbReference>
<dbReference type="NCBIfam" id="TIGR02273">
    <property type="entry name" value="16S_RimM"/>
    <property type="match status" value="1"/>
</dbReference>
<dbReference type="SUPFAM" id="SSF53448">
    <property type="entry name" value="Nucleotide-diphospho-sugar transferases"/>
    <property type="match status" value="1"/>
</dbReference>
<dbReference type="SUPFAM" id="SSF50447">
    <property type="entry name" value="Translation proteins"/>
    <property type="match status" value="1"/>
</dbReference>
<dbReference type="InterPro" id="IPR056792">
    <property type="entry name" value="PRC_RimM"/>
</dbReference>
<dbReference type="EMBL" id="JBAMMX010000010">
    <property type="protein sequence ID" value="KAK6932260.1"/>
    <property type="molecule type" value="Genomic_DNA"/>
</dbReference>
<dbReference type="Pfam" id="PF24986">
    <property type="entry name" value="PRC_RimM"/>
    <property type="match status" value="1"/>
</dbReference>
<keyword evidence="4" id="KW-1185">Reference proteome</keyword>